<evidence type="ECO:0000313" key="14">
    <source>
        <dbReference type="EMBL" id="KAK9754795.1"/>
    </source>
</evidence>
<feature type="domain" description="Cadherin" evidence="13">
    <location>
        <begin position="473"/>
        <end position="559"/>
    </location>
</feature>
<feature type="domain" description="Cadherin" evidence="13">
    <location>
        <begin position="165"/>
        <end position="319"/>
    </location>
</feature>
<dbReference type="SUPFAM" id="SSF49313">
    <property type="entry name" value="Cadherin-like"/>
    <property type="match status" value="8"/>
</dbReference>
<dbReference type="GO" id="GO:0007156">
    <property type="term" value="P:homophilic cell adhesion via plasma membrane adhesion molecules"/>
    <property type="evidence" value="ECO:0007669"/>
    <property type="project" value="InterPro"/>
</dbReference>
<keyword evidence="5" id="KW-0677">Repeat</keyword>
<feature type="domain" description="Cadherin" evidence="13">
    <location>
        <begin position="109"/>
        <end position="169"/>
    </location>
</feature>
<evidence type="ECO:0000256" key="5">
    <source>
        <dbReference type="ARBA" id="ARBA00022737"/>
    </source>
</evidence>
<reference evidence="14 15" key="1">
    <citation type="journal article" date="2024" name="BMC Genomics">
        <title>De novo assembly and annotation of Popillia japonica's genome with initial clues to its potential as an invasive pest.</title>
        <authorList>
            <person name="Cucini C."/>
            <person name="Boschi S."/>
            <person name="Funari R."/>
            <person name="Cardaioli E."/>
            <person name="Iannotti N."/>
            <person name="Marturano G."/>
            <person name="Paoli F."/>
            <person name="Bruttini M."/>
            <person name="Carapelli A."/>
            <person name="Frati F."/>
            <person name="Nardi F."/>
        </authorList>
    </citation>
    <scope>NUCLEOTIDE SEQUENCE [LARGE SCALE GENOMIC DNA]</scope>
    <source>
        <strain evidence="14">DMR45628</strain>
    </source>
</reference>
<evidence type="ECO:0000313" key="15">
    <source>
        <dbReference type="Proteomes" id="UP001458880"/>
    </source>
</evidence>
<keyword evidence="2" id="KW-0245">EGF-like domain</keyword>
<evidence type="ECO:0000256" key="4">
    <source>
        <dbReference type="ARBA" id="ARBA00022729"/>
    </source>
</evidence>
<sequence length="1002" mass="111594">MTTPLFHLSLLSRTEQNKVKALIYLLDLHALKMVERNRAISCCFYERRSDIAHIKIALRAKFYLQRLKRKPADKNWEGTNSAHIKIALRAKFYLQRLKRKPADKNWEGTNSAGGVIKTLAVLDIETKPHYWLTVFAQDHGVVPLFSSVEIYIEVLNENDNIPLSVEPVYYASIVEESPGGKPILQIEATDNDVDDTIIDYQIITGNPGGLFSINSSTDCVRLEIQTSSPEIIKNLLRNLQDKLYYYQETNGPKLPALGFRENVKRVKSRFTLTDPVHKRIWESMNSGFTGSGLGRLLSKIYIEVLNENDNIPLSVEPVYYASIVEESPGGKPILQIEATDNDVDDTIIDYQIITGNPGGLFSINSSTGLISTTTRLLNREIQDEYILEVQISDNGEPRLSSTTRVIVTIEDINDNSPEFEQAFYKVQIPASPEFNQPVFQNDEPVEDFDVADAADDDTWDTYSPDQVQGLDRVMRALAYDKDIGDNGRVSYSIRSGKGRNKFKIDNTTGMVYASKGFEVGQYEINIRASDAGNPPKSSTCRVSISVIPVPATPSAPPVIKSPQPVQTTENDTPGFLVASLQATDADNDYLWYDIVDGDPRNEFYIGRDNGNILLAKQLDYEVQKEYCLNISVTDAINTVYTQLNVSVIDINDHRPEFSETLYKVEISESVAVGTEILMLKATDKDNEGKLIFSLHAARNKISLETFKVDSLTGTVTLAYGLDRESLAEHLLTVMVRDSGTPSNRNYARVLIIVHDQNDHTPQFSEKILQGKVYESATVGPHPTIFRKDPPRKNHDKGDNARITYSISSGNVGNVFAIDPDLGIIQVARELDLSVATEYTLYIRATDHGHPSLSTTIPAHIMLTMADNAPPRFVEKEVAAEIYEDKSLGSFVAHMNVRSTSSLQFDIIDGNINESFMISPSTGVIITQKLLDYETTKFYNLTVKAVNMASASAVCNVIIHILDKNDNVPYFLQAIYSGTISEAAPIDSLSSVLSPSYLLGNNQ</sequence>
<dbReference type="FunFam" id="2.60.40.60:FF:000051">
    <property type="entry name" value="FAT atypical cadherin 1"/>
    <property type="match status" value="1"/>
</dbReference>
<keyword evidence="4" id="KW-0732">Signal</keyword>
<dbReference type="SMART" id="SM00112">
    <property type="entry name" value="CA"/>
    <property type="match status" value="7"/>
</dbReference>
<organism evidence="14 15">
    <name type="scientific">Popillia japonica</name>
    <name type="common">Japanese beetle</name>
    <dbReference type="NCBI Taxonomy" id="7064"/>
    <lineage>
        <taxon>Eukaryota</taxon>
        <taxon>Metazoa</taxon>
        <taxon>Ecdysozoa</taxon>
        <taxon>Arthropoda</taxon>
        <taxon>Hexapoda</taxon>
        <taxon>Insecta</taxon>
        <taxon>Pterygota</taxon>
        <taxon>Neoptera</taxon>
        <taxon>Endopterygota</taxon>
        <taxon>Coleoptera</taxon>
        <taxon>Polyphaga</taxon>
        <taxon>Scarabaeiformia</taxon>
        <taxon>Scarabaeidae</taxon>
        <taxon>Rutelinae</taxon>
        <taxon>Popillia</taxon>
    </lineage>
</organism>
<evidence type="ECO:0000256" key="8">
    <source>
        <dbReference type="ARBA" id="ARBA00022989"/>
    </source>
</evidence>
<keyword evidence="11" id="KW-0325">Glycoprotein</keyword>
<feature type="domain" description="Cadherin" evidence="13">
    <location>
        <begin position="658"/>
        <end position="763"/>
    </location>
</feature>
<dbReference type="EMBL" id="JASPKY010000005">
    <property type="protein sequence ID" value="KAK9754795.1"/>
    <property type="molecule type" value="Genomic_DNA"/>
</dbReference>
<dbReference type="PROSITE" id="PS00232">
    <property type="entry name" value="CADHERIN_1"/>
    <property type="match status" value="4"/>
</dbReference>
<comment type="subcellular location">
    <subcellularLocation>
        <location evidence="1">Membrane</location>
        <topology evidence="1">Single-pass membrane protein</topology>
    </subcellularLocation>
</comment>
<dbReference type="InterPro" id="IPR002126">
    <property type="entry name" value="Cadherin-like_dom"/>
</dbReference>
<dbReference type="Proteomes" id="UP001458880">
    <property type="component" value="Unassembled WGS sequence"/>
</dbReference>
<accession>A0AAW1NA78</accession>
<keyword evidence="7" id="KW-0130">Cell adhesion</keyword>
<dbReference type="InterPro" id="IPR020894">
    <property type="entry name" value="Cadherin_CS"/>
</dbReference>
<feature type="domain" description="Cadherin" evidence="13">
    <location>
        <begin position="793"/>
        <end position="872"/>
    </location>
</feature>
<evidence type="ECO:0000256" key="6">
    <source>
        <dbReference type="ARBA" id="ARBA00022837"/>
    </source>
</evidence>
<evidence type="ECO:0000256" key="7">
    <source>
        <dbReference type="ARBA" id="ARBA00022889"/>
    </source>
</evidence>
<proteinExistence type="predicted"/>
<dbReference type="FunFam" id="2.60.40.60:FF:000100">
    <property type="entry name" value="protocadherin Fat 2"/>
    <property type="match status" value="1"/>
</dbReference>
<dbReference type="PANTHER" id="PTHR24026">
    <property type="entry name" value="FAT ATYPICAL CADHERIN-RELATED"/>
    <property type="match status" value="1"/>
</dbReference>
<dbReference type="InterPro" id="IPR015919">
    <property type="entry name" value="Cadherin-like_sf"/>
</dbReference>
<dbReference type="Gene3D" id="2.60.40.60">
    <property type="entry name" value="Cadherins"/>
    <property type="match status" value="8"/>
</dbReference>
<dbReference type="Pfam" id="PF00028">
    <property type="entry name" value="Cadherin"/>
    <property type="match status" value="6"/>
</dbReference>
<feature type="domain" description="Cadherin" evidence="13">
    <location>
        <begin position="559"/>
        <end position="657"/>
    </location>
</feature>
<dbReference type="FunFam" id="2.60.40.60:FF:000037">
    <property type="entry name" value="FAT atypical cadherin 1"/>
    <property type="match status" value="1"/>
</dbReference>
<dbReference type="GO" id="GO:0005886">
    <property type="term" value="C:plasma membrane"/>
    <property type="evidence" value="ECO:0007669"/>
    <property type="project" value="InterPro"/>
</dbReference>
<dbReference type="PANTHER" id="PTHR24026:SF125">
    <property type="entry name" value="FAT-LIKE CADHERIN-RELATED TUMOR SUPPRESSOR HOMOLOG"/>
    <property type="match status" value="1"/>
</dbReference>
<evidence type="ECO:0000256" key="12">
    <source>
        <dbReference type="PROSITE-ProRule" id="PRU00043"/>
    </source>
</evidence>
<keyword evidence="3" id="KW-0812">Transmembrane</keyword>
<comment type="caution">
    <text evidence="14">The sequence shown here is derived from an EMBL/GenBank/DDBJ whole genome shotgun (WGS) entry which is preliminary data.</text>
</comment>
<protein>
    <submittedName>
        <fullName evidence="14">Cadherin domain</fullName>
    </submittedName>
</protein>
<keyword evidence="15" id="KW-1185">Reference proteome</keyword>
<evidence type="ECO:0000259" key="13">
    <source>
        <dbReference type="PROSITE" id="PS50268"/>
    </source>
</evidence>
<feature type="domain" description="Cadherin" evidence="13">
    <location>
        <begin position="315"/>
        <end position="419"/>
    </location>
</feature>
<dbReference type="CDD" id="cd11304">
    <property type="entry name" value="Cadherin_repeat"/>
    <property type="match status" value="8"/>
</dbReference>
<evidence type="ECO:0000256" key="11">
    <source>
        <dbReference type="ARBA" id="ARBA00023180"/>
    </source>
</evidence>
<evidence type="ECO:0000256" key="1">
    <source>
        <dbReference type="ARBA" id="ARBA00004167"/>
    </source>
</evidence>
<evidence type="ECO:0000256" key="2">
    <source>
        <dbReference type="ARBA" id="ARBA00022536"/>
    </source>
</evidence>
<name>A0AAW1NA78_POPJA</name>
<dbReference type="FunFam" id="2.60.40.60:FF:000041">
    <property type="entry name" value="FAT atypical cadherin 1"/>
    <property type="match status" value="1"/>
</dbReference>
<evidence type="ECO:0000256" key="3">
    <source>
        <dbReference type="ARBA" id="ARBA00022692"/>
    </source>
</evidence>
<dbReference type="GO" id="GO:0005509">
    <property type="term" value="F:calcium ion binding"/>
    <property type="evidence" value="ECO:0007669"/>
    <property type="project" value="UniProtKB-UniRule"/>
</dbReference>
<evidence type="ECO:0000256" key="10">
    <source>
        <dbReference type="ARBA" id="ARBA00023157"/>
    </source>
</evidence>
<feature type="domain" description="Cadherin" evidence="13">
    <location>
        <begin position="873"/>
        <end position="970"/>
    </location>
</feature>
<keyword evidence="10" id="KW-1015">Disulfide bond</keyword>
<dbReference type="PRINTS" id="PR00205">
    <property type="entry name" value="CADHERIN"/>
</dbReference>
<keyword evidence="6 12" id="KW-0106">Calcium</keyword>
<keyword evidence="9" id="KW-0472">Membrane</keyword>
<keyword evidence="8" id="KW-1133">Transmembrane helix</keyword>
<evidence type="ECO:0000256" key="9">
    <source>
        <dbReference type="ARBA" id="ARBA00023136"/>
    </source>
</evidence>
<dbReference type="PROSITE" id="PS50268">
    <property type="entry name" value="CADHERIN_2"/>
    <property type="match status" value="8"/>
</dbReference>
<dbReference type="AlphaFoldDB" id="A0AAW1NA78"/>
<gene>
    <name evidence="14" type="ORF">QE152_g1011</name>
</gene>